<evidence type="ECO:0000259" key="18">
    <source>
        <dbReference type="SMART" id="SM00331"/>
    </source>
</evidence>
<evidence type="ECO:0000256" key="11">
    <source>
        <dbReference type="ARBA" id="ARBA00023211"/>
    </source>
</evidence>
<dbReference type="Pfam" id="PF08448">
    <property type="entry name" value="PAS_4"/>
    <property type="match status" value="1"/>
</dbReference>
<dbReference type="EMBL" id="FZOF01000029">
    <property type="protein sequence ID" value="SNT47623.1"/>
    <property type="molecule type" value="Genomic_DNA"/>
</dbReference>
<dbReference type="Proteomes" id="UP000198280">
    <property type="component" value="Unassembled WGS sequence"/>
</dbReference>
<dbReference type="Gene3D" id="3.30.450.20">
    <property type="entry name" value="PAS domain"/>
    <property type="match status" value="1"/>
</dbReference>
<evidence type="ECO:0000256" key="1">
    <source>
        <dbReference type="ARBA" id="ARBA00013081"/>
    </source>
</evidence>
<evidence type="ECO:0000256" key="16">
    <source>
        <dbReference type="SAM" id="MobiDB-lite"/>
    </source>
</evidence>
<feature type="compositionally biased region" description="Low complexity" evidence="16">
    <location>
        <begin position="11"/>
        <end position="21"/>
    </location>
</feature>
<dbReference type="SUPFAM" id="SSF55781">
    <property type="entry name" value="GAF domain-like"/>
    <property type="match status" value="2"/>
</dbReference>
<dbReference type="InterPro" id="IPR035965">
    <property type="entry name" value="PAS-like_dom_sf"/>
</dbReference>
<feature type="domain" description="GAF" evidence="17">
    <location>
        <begin position="340"/>
        <end position="485"/>
    </location>
</feature>
<dbReference type="SMART" id="SM00331">
    <property type="entry name" value="PP2C_SIG"/>
    <property type="match status" value="1"/>
</dbReference>
<feature type="domain" description="PPM-type phosphatase" evidence="18">
    <location>
        <begin position="503"/>
        <end position="718"/>
    </location>
</feature>
<keyword evidence="11" id="KW-0464">Manganese</keyword>
<evidence type="ECO:0000256" key="13">
    <source>
        <dbReference type="ARBA" id="ARBA00056274"/>
    </source>
</evidence>
<dbReference type="Pfam" id="PF07228">
    <property type="entry name" value="SpoIIE"/>
    <property type="match status" value="1"/>
</dbReference>
<dbReference type="InterPro" id="IPR001932">
    <property type="entry name" value="PPM-type_phosphatase-like_dom"/>
</dbReference>
<name>A0A239MZG2_9ACTN</name>
<dbReference type="GO" id="GO:0004722">
    <property type="term" value="F:protein serine/threonine phosphatase activity"/>
    <property type="evidence" value="ECO:0007669"/>
    <property type="project" value="UniProtKB-EC"/>
</dbReference>
<keyword evidence="6" id="KW-0418">Kinase</keyword>
<dbReference type="EC" id="3.1.3.16" evidence="1"/>
<dbReference type="Gene3D" id="3.30.450.40">
    <property type="match status" value="2"/>
</dbReference>
<keyword evidence="2" id="KW-0597">Phosphoprotein</keyword>
<dbReference type="InterPro" id="IPR036457">
    <property type="entry name" value="PPM-type-like_dom_sf"/>
</dbReference>
<dbReference type="InterPro" id="IPR029016">
    <property type="entry name" value="GAF-like_dom_sf"/>
</dbReference>
<dbReference type="PANTHER" id="PTHR43156:SF2">
    <property type="entry name" value="STAGE II SPORULATION PROTEIN E"/>
    <property type="match status" value="1"/>
</dbReference>
<evidence type="ECO:0000256" key="9">
    <source>
        <dbReference type="ARBA" id="ARBA00022842"/>
    </source>
</evidence>
<protein>
    <recommendedName>
        <fullName evidence="1">protein-serine/threonine phosphatase</fullName>
        <ecNumber evidence="1">3.1.3.16</ecNumber>
    </recommendedName>
    <alternativeName>
        <fullName evidence="15">Protein-serine/threonine phosphatase</fullName>
    </alternativeName>
    <alternativeName>
        <fullName evidence="14">Serine/threonine-protein kinase</fullName>
    </alternativeName>
</protein>
<evidence type="ECO:0000256" key="15">
    <source>
        <dbReference type="ARBA" id="ARBA00081350"/>
    </source>
</evidence>
<dbReference type="InterPro" id="IPR000014">
    <property type="entry name" value="PAS"/>
</dbReference>
<feature type="region of interest" description="Disordered" evidence="16">
    <location>
        <begin position="1"/>
        <end position="24"/>
    </location>
</feature>
<dbReference type="InterPro" id="IPR013656">
    <property type="entry name" value="PAS_4"/>
</dbReference>
<evidence type="ECO:0000256" key="7">
    <source>
        <dbReference type="ARBA" id="ARBA00022801"/>
    </source>
</evidence>
<evidence type="ECO:0000313" key="19">
    <source>
        <dbReference type="EMBL" id="SNT47623.1"/>
    </source>
</evidence>
<evidence type="ECO:0000256" key="12">
    <source>
        <dbReference type="ARBA" id="ARBA00047761"/>
    </source>
</evidence>
<dbReference type="FunFam" id="3.60.40.10:FF:000005">
    <property type="entry name" value="Serine/threonine protein phosphatase"/>
    <property type="match status" value="1"/>
</dbReference>
<dbReference type="SUPFAM" id="SSF81606">
    <property type="entry name" value="PP2C-like"/>
    <property type="match status" value="1"/>
</dbReference>
<dbReference type="CDD" id="cd00130">
    <property type="entry name" value="PAS"/>
    <property type="match status" value="1"/>
</dbReference>
<keyword evidence="8" id="KW-0067">ATP-binding</keyword>
<feature type="compositionally biased region" description="Basic and acidic residues" evidence="16">
    <location>
        <begin position="1"/>
        <end position="10"/>
    </location>
</feature>
<keyword evidence="3" id="KW-0808">Transferase</keyword>
<evidence type="ECO:0000256" key="2">
    <source>
        <dbReference type="ARBA" id="ARBA00022553"/>
    </source>
</evidence>
<gene>
    <name evidence="19" type="ORF">SAMN05216252_12921</name>
</gene>
<comment type="catalytic activity">
    <reaction evidence="12">
        <text>O-phospho-L-seryl-[protein] + H2O = L-seryl-[protein] + phosphate</text>
        <dbReference type="Rhea" id="RHEA:20629"/>
        <dbReference type="Rhea" id="RHEA-COMP:9863"/>
        <dbReference type="Rhea" id="RHEA-COMP:11604"/>
        <dbReference type="ChEBI" id="CHEBI:15377"/>
        <dbReference type="ChEBI" id="CHEBI:29999"/>
        <dbReference type="ChEBI" id="CHEBI:43474"/>
        <dbReference type="ChEBI" id="CHEBI:83421"/>
        <dbReference type="EC" id="3.1.3.16"/>
    </reaction>
</comment>
<dbReference type="PANTHER" id="PTHR43156">
    <property type="entry name" value="STAGE II SPORULATION PROTEIN E-RELATED"/>
    <property type="match status" value="1"/>
</dbReference>
<dbReference type="SMART" id="SM00065">
    <property type="entry name" value="GAF"/>
    <property type="match status" value="1"/>
</dbReference>
<dbReference type="RefSeq" id="WP_089228158.1">
    <property type="nucleotide sequence ID" value="NZ_FZOF01000029.1"/>
</dbReference>
<dbReference type="Gene3D" id="3.60.40.10">
    <property type="entry name" value="PPM-type phosphatase domain"/>
    <property type="match status" value="1"/>
</dbReference>
<evidence type="ECO:0000259" key="17">
    <source>
        <dbReference type="SMART" id="SM00065"/>
    </source>
</evidence>
<evidence type="ECO:0000256" key="5">
    <source>
        <dbReference type="ARBA" id="ARBA00022741"/>
    </source>
</evidence>
<dbReference type="GO" id="GO:0046872">
    <property type="term" value="F:metal ion binding"/>
    <property type="evidence" value="ECO:0007669"/>
    <property type="project" value="UniProtKB-KW"/>
</dbReference>
<sequence length="722" mass="76166">MRASPDDAAARARASTPSHAAGPASRAELDRLLELAARDTGAHAGALFLLAPEGEALRLEVATGMPADFLAPWFGVGLSNRVPVADAVRERRLVWLSKPQELARRYPRTAIAMPYHFAVAAAPILTGSEPWGALLLFWPCCDTAEVPAPSHERVGAACRRLGRFLRDAADSGHPLTPAAYPRTASRPPVQEWEPAQALAAAQFAARLPGGSGTLDLEGRFTYLSETAAGLLGGTVSGLLGRRPWQALSWSADPAFEDRFRAAVVSRQPESFTAMVPPGRWLAFELHPDATGVSVRVVPYAPGRHRNAAPRGTPAPRGGPIALGELYQVLHMAAALSEAVGVVDVVDLVAEEMLPTFRAQTLGMALAEEGGLRFVGCRGYNPCPTEIFAGAALTSPAAAGTLADGVPAFFATFEDVMSAYPLASPRKGLHAWAYLPLIASGRPVGLCVLAFDRPHQFSGNQRTVLTALAGLIAQALERARLYDASKELAETLQAAMLPDSLPDMPGLDVAARYLPSVSGMDIGGDFYDLVRIDDTTAAAVIGDVQGHHVRAAALMGRIRPAIRSQASAGAAPAEALCQANRQLVDLDTGRFVSCLYAWLDLARHQALLATAGHPPPVLLHPDGHAEVLTVPPGLLLGIDPEADYPTTEIPLEPGAVLALYTDGLVETPGVDLDEAMGGLAARLARTGPQPMDRLAQDLIDEACRSATRTDDIALLLIRCAAAA</sequence>
<evidence type="ECO:0000256" key="10">
    <source>
        <dbReference type="ARBA" id="ARBA00022912"/>
    </source>
</evidence>
<evidence type="ECO:0000256" key="6">
    <source>
        <dbReference type="ARBA" id="ARBA00022777"/>
    </source>
</evidence>
<evidence type="ECO:0000313" key="20">
    <source>
        <dbReference type="Proteomes" id="UP000198280"/>
    </source>
</evidence>
<organism evidence="19 20">
    <name type="scientific">Actinacidiphila glaucinigra</name>
    <dbReference type="NCBI Taxonomy" id="235986"/>
    <lineage>
        <taxon>Bacteria</taxon>
        <taxon>Bacillati</taxon>
        <taxon>Actinomycetota</taxon>
        <taxon>Actinomycetes</taxon>
        <taxon>Kitasatosporales</taxon>
        <taxon>Streptomycetaceae</taxon>
        <taxon>Actinacidiphila</taxon>
    </lineage>
</organism>
<keyword evidence="20" id="KW-1185">Reference proteome</keyword>
<dbReference type="OrthoDB" id="118142at2"/>
<reference evidence="19 20" key="1">
    <citation type="submission" date="2017-06" db="EMBL/GenBank/DDBJ databases">
        <authorList>
            <person name="Kim H.J."/>
            <person name="Triplett B.A."/>
        </authorList>
    </citation>
    <scope>NUCLEOTIDE SEQUENCE [LARGE SCALE GENOMIC DNA]</scope>
    <source>
        <strain evidence="19 20">CGMCC 4.1858</strain>
    </source>
</reference>
<evidence type="ECO:0000256" key="8">
    <source>
        <dbReference type="ARBA" id="ARBA00022840"/>
    </source>
</evidence>
<keyword evidence="10" id="KW-0904">Protein phosphatase</keyword>
<proteinExistence type="predicted"/>
<keyword evidence="9" id="KW-0460">Magnesium</keyword>
<dbReference type="AlphaFoldDB" id="A0A239MZG2"/>
<evidence type="ECO:0000256" key="14">
    <source>
        <dbReference type="ARBA" id="ARBA00075117"/>
    </source>
</evidence>
<keyword evidence="7" id="KW-0378">Hydrolase</keyword>
<accession>A0A239MZG2</accession>
<evidence type="ECO:0000256" key="4">
    <source>
        <dbReference type="ARBA" id="ARBA00022723"/>
    </source>
</evidence>
<dbReference type="SUPFAM" id="SSF55785">
    <property type="entry name" value="PYP-like sensor domain (PAS domain)"/>
    <property type="match status" value="1"/>
</dbReference>
<evidence type="ECO:0000256" key="3">
    <source>
        <dbReference type="ARBA" id="ARBA00022679"/>
    </source>
</evidence>
<dbReference type="Pfam" id="PF13185">
    <property type="entry name" value="GAF_2"/>
    <property type="match status" value="1"/>
</dbReference>
<keyword evidence="4" id="KW-0479">Metal-binding</keyword>
<comment type="function">
    <text evidence="13">Primarily acts as an independent SigF regulator that is sensitive to the osmosensory signal, mediating the cross talk of PknD with the SigF regulon. Possesses both phosphatase and kinase activities. The kinase domain functions as a classic anti-sigma factor-like kinase to phosphorylate the anti-anti-sigma factor domain at the canonical regulatory site, and the phosphatase domain antagonizes this activity.</text>
</comment>
<dbReference type="InterPro" id="IPR003018">
    <property type="entry name" value="GAF"/>
</dbReference>
<dbReference type="GO" id="GO:0005524">
    <property type="term" value="F:ATP binding"/>
    <property type="evidence" value="ECO:0007669"/>
    <property type="project" value="UniProtKB-KW"/>
</dbReference>
<keyword evidence="5" id="KW-0547">Nucleotide-binding</keyword>
<dbReference type="InterPro" id="IPR052016">
    <property type="entry name" value="Bact_Sigma-Reg"/>
</dbReference>
<dbReference type="GO" id="GO:0016301">
    <property type="term" value="F:kinase activity"/>
    <property type="evidence" value="ECO:0007669"/>
    <property type="project" value="UniProtKB-KW"/>
</dbReference>